<reference evidence="1 2" key="1">
    <citation type="journal article" date="2005" name="Proc. Natl. Acad. Sci. U.S.A.">
        <title>The genome of Salinibacter ruber: convergence and gene exchange among hyperhalophilic bacteria and archaea.</title>
        <authorList>
            <person name="Mongodin E.F."/>
            <person name="Nelson K.E."/>
            <person name="Daugherty S."/>
            <person name="Deboy R.T."/>
            <person name="Wister J."/>
            <person name="Khouri H."/>
            <person name="Weidman J."/>
            <person name="Walsh D.A."/>
            <person name="Papke R.T."/>
            <person name="Sanchez Perez G."/>
            <person name="Sharma A.K."/>
            <person name="Nesbo C.L."/>
            <person name="MacLeod D."/>
            <person name="Bapteste E."/>
            <person name="Doolittle W.F."/>
            <person name="Charlebois R.L."/>
            <person name="Legault B."/>
            <person name="Rodriguez-Valera F."/>
        </authorList>
    </citation>
    <scope>NUCLEOTIDE SEQUENCE [LARGE SCALE GENOMIC DNA]</scope>
    <source>
        <strain evidence="2">DSM 13855 / CECT 5946 / M31</strain>
    </source>
</reference>
<sequence>MCPRLRARSTCHFPNWALGWKGLRLFIPDWLYSTSPPPMLLYEVNLTVDGETAPRYSSWLREHIREMLGLDGFEAAVWYATSDDGDTAPAPDEPTGERAWTVQYQVRDRDALQAYFDEHADELQEAGPEHGDHVAADRRVLEQKRLFQG</sequence>
<dbReference type="KEGG" id="sru:SRU_2577"/>
<dbReference type="EMBL" id="CP000159">
    <property type="protein sequence ID" value="ABC46116.1"/>
    <property type="molecule type" value="Genomic_DNA"/>
</dbReference>
<keyword evidence="2" id="KW-1185">Reference proteome</keyword>
<accession>Q2RZF6</accession>
<evidence type="ECO:0000313" key="1">
    <source>
        <dbReference type="EMBL" id="ABC46116.1"/>
    </source>
</evidence>
<dbReference type="Proteomes" id="UP000008674">
    <property type="component" value="Chromosome"/>
</dbReference>
<evidence type="ECO:0008006" key="3">
    <source>
        <dbReference type="Google" id="ProtNLM"/>
    </source>
</evidence>
<proteinExistence type="predicted"/>
<organism evidence="1 2">
    <name type="scientific">Salinibacter ruber (strain DSM 13855 / M31)</name>
    <dbReference type="NCBI Taxonomy" id="309807"/>
    <lineage>
        <taxon>Bacteria</taxon>
        <taxon>Pseudomonadati</taxon>
        <taxon>Rhodothermota</taxon>
        <taxon>Rhodothermia</taxon>
        <taxon>Rhodothermales</taxon>
        <taxon>Salinibacteraceae</taxon>
        <taxon>Salinibacter</taxon>
    </lineage>
</organism>
<dbReference type="EnsemblBacteria" id="ABC46116">
    <property type="protein sequence ID" value="ABC46116"/>
    <property type="gene ID" value="SRU_2577"/>
</dbReference>
<evidence type="ECO:0000313" key="2">
    <source>
        <dbReference type="Proteomes" id="UP000008674"/>
    </source>
</evidence>
<dbReference type="HOGENOM" id="CLU_146735_1_0_10"/>
<name>Q2RZF6_SALRD</name>
<dbReference type="AlphaFoldDB" id="Q2RZF6"/>
<protein>
    <recommendedName>
        <fullName evidence="3">DUF4286 domain-containing protein</fullName>
    </recommendedName>
</protein>
<dbReference type="eggNOG" id="ENOG5033C6N">
    <property type="taxonomic scope" value="Bacteria"/>
</dbReference>
<dbReference type="Pfam" id="PF14114">
    <property type="entry name" value="DUF4286"/>
    <property type="match status" value="1"/>
</dbReference>
<dbReference type="InterPro" id="IPR025563">
    <property type="entry name" value="DUF4286"/>
</dbReference>
<gene>
    <name evidence="1" type="ordered locus">SRU_2577</name>
</gene>
<dbReference type="OrthoDB" id="1121837at2"/>
<dbReference type="STRING" id="309807.SRU_2577"/>